<accession>A0A223S3E7</accession>
<dbReference type="PANTHER" id="PTHR13789">
    <property type="entry name" value="MONOOXYGENASE"/>
    <property type="match status" value="1"/>
</dbReference>
<dbReference type="AlphaFoldDB" id="A0A223S3E7"/>
<dbReference type="SUPFAM" id="SSF51905">
    <property type="entry name" value="FAD/NAD(P)-binding domain"/>
    <property type="match status" value="1"/>
</dbReference>
<name>A0A223S3E7_9ACTN</name>
<dbReference type="KEGG" id="ngv:CDO52_07505"/>
<protein>
    <recommendedName>
        <fullName evidence="3">FAD-binding domain-containing protein</fullName>
    </recommendedName>
</protein>
<dbReference type="EMBL" id="CP022753">
    <property type="protein sequence ID" value="ASU82652.1"/>
    <property type="molecule type" value="Genomic_DNA"/>
</dbReference>
<dbReference type="GO" id="GO:0071949">
    <property type="term" value="F:FAD binding"/>
    <property type="evidence" value="ECO:0007669"/>
    <property type="project" value="InterPro"/>
</dbReference>
<sequence length="390" mass="41735">MAEPHAVIVGGGIGGLTAALALDRRGWAVTVCERAPVFDPPDVGLALPPNGLRALDALSAGDDVRKRSAVHDVASIRRKDGRWILRTGVEETRRRFGDAVCVLRNVDLADVLLERLPGSVLHTATTVTNVEPGDTRRPARVLTDVGELSADLVVVADGARSTVRPELFLEHPGAVYAGFTCWRAIVPRPPDYPLEYGESWGKGGVAGVLPLSGDEVYCYATGNVPAGGSAQDERSELIRRMDDWHPPLAELFEAARPEAVTRMDVWHIDTPLPALHKGRVALLGDAAHAMTPNLVQGACQAIEDAVVLAHHIDGSVAYLPTALRSYTDARLSRTSALVQRSAQLAEAVQNDSPVVTTLRDTAAGVVGRLAPTLLARYTRPIDDWQPPAGM</sequence>
<dbReference type="Pfam" id="PF01494">
    <property type="entry name" value="FAD_binding_3"/>
    <property type="match status" value="1"/>
</dbReference>
<dbReference type="PRINTS" id="PR00420">
    <property type="entry name" value="RNGMNOXGNASE"/>
</dbReference>
<dbReference type="Gene3D" id="3.50.50.60">
    <property type="entry name" value="FAD/NAD(P)-binding domain"/>
    <property type="match status" value="1"/>
</dbReference>
<reference evidence="4 5" key="1">
    <citation type="submission" date="2017-08" db="EMBL/GenBank/DDBJ databases">
        <title>The complete genome sequence of Nocardiopsis gilva YIM 90087.</title>
        <authorList>
            <person name="Yin M."/>
            <person name="Tang S."/>
        </authorList>
    </citation>
    <scope>NUCLEOTIDE SEQUENCE [LARGE SCALE GENOMIC DNA]</scope>
    <source>
        <strain evidence="4 5">YIM 90087</strain>
    </source>
</reference>
<keyword evidence="2" id="KW-0503">Monooxygenase</keyword>
<dbReference type="GO" id="GO:0004497">
    <property type="term" value="F:monooxygenase activity"/>
    <property type="evidence" value="ECO:0007669"/>
    <property type="project" value="UniProtKB-KW"/>
</dbReference>
<dbReference type="InterPro" id="IPR050493">
    <property type="entry name" value="FAD-dep_Monooxygenase_BioMet"/>
</dbReference>
<keyword evidence="1" id="KW-0560">Oxidoreductase</keyword>
<evidence type="ECO:0000313" key="4">
    <source>
        <dbReference type="EMBL" id="ASU82652.1"/>
    </source>
</evidence>
<dbReference type="RefSeq" id="WP_017620084.1">
    <property type="nucleotide sequence ID" value="NZ_ANBG01000292.1"/>
</dbReference>
<dbReference type="PANTHER" id="PTHR13789:SF309">
    <property type="entry name" value="PUTATIVE (AFU_ORTHOLOGUE AFUA_6G14510)-RELATED"/>
    <property type="match status" value="1"/>
</dbReference>
<feature type="domain" description="FAD-binding" evidence="3">
    <location>
        <begin position="6"/>
        <end position="341"/>
    </location>
</feature>
<gene>
    <name evidence="4" type="ORF">CDO52_07505</name>
</gene>
<keyword evidence="5" id="KW-1185">Reference proteome</keyword>
<evidence type="ECO:0000256" key="1">
    <source>
        <dbReference type="ARBA" id="ARBA00023002"/>
    </source>
</evidence>
<dbReference type="Proteomes" id="UP000215005">
    <property type="component" value="Chromosome"/>
</dbReference>
<dbReference type="InterPro" id="IPR036188">
    <property type="entry name" value="FAD/NAD-bd_sf"/>
</dbReference>
<evidence type="ECO:0000313" key="5">
    <source>
        <dbReference type="Proteomes" id="UP000215005"/>
    </source>
</evidence>
<proteinExistence type="predicted"/>
<evidence type="ECO:0000259" key="3">
    <source>
        <dbReference type="Pfam" id="PF01494"/>
    </source>
</evidence>
<organism evidence="4 5">
    <name type="scientific">Nocardiopsis gilva YIM 90087</name>
    <dbReference type="NCBI Taxonomy" id="1235441"/>
    <lineage>
        <taxon>Bacteria</taxon>
        <taxon>Bacillati</taxon>
        <taxon>Actinomycetota</taxon>
        <taxon>Actinomycetes</taxon>
        <taxon>Streptosporangiales</taxon>
        <taxon>Nocardiopsidaceae</taxon>
        <taxon>Nocardiopsis</taxon>
    </lineage>
</organism>
<dbReference type="OrthoDB" id="9782160at2"/>
<evidence type="ECO:0000256" key="2">
    <source>
        <dbReference type="ARBA" id="ARBA00023033"/>
    </source>
</evidence>
<dbReference type="InterPro" id="IPR002938">
    <property type="entry name" value="FAD-bd"/>
</dbReference>